<evidence type="ECO:0000313" key="1">
    <source>
        <dbReference type="EMBL" id="PFX28688.1"/>
    </source>
</evidence>
<accession>A0A2B4SJD0</accession>
<evidence type="ECO:0000313" key="2">
    <source>
        <dbReference type="Proteomes" id="UP000225706"/>
    </source>
</evidence>
<organism evidence="1 2">
    <name type="scientific">Stylophora pistillata</name>
    <name type="common">Smooth cauliflower coral</name>
    <dbReference type="NCBI Taxonomy" id="50429"/>
    <lineage>
        <taxon>Eukaryota</taxon>
        <taxon>Metazoa</taxon>
        <taxon>Cnidaria</taxon>
        <taxon>Anthozoa</taxon>
        <taxon>Hexacorallia</taxon>
        <taxon>Scleractinia</taxon>
        <taxon>Astrocoeniina</taxon>
        <taxon>Pocilloporidae</taxon>
        <taxon>Stylophora</taxon>
    </lineage>
</organism>
<sequence length="356" mass="40090">MDFSEVESMYMRLVKTGNAEQFYSKYYSRIGLNSTKIFVGLSSNAAILLSTKVAECLIAHSKQKGESPNPNTPTTLCDREMAGLQYIGGIVTSSSQLSLVAKVLFDRILAKSLCFGTDEEIKQMYRLFLEDENPIDTAVEECEVTYEKVGCFSDKLNNGALPDFILGDRDKLKWQPEEWKKFLKRTPIMKLPLTNPYLILLLLVRVYGFIIEDSDQHVPLGGLKPGCEVKFEKVGCFKDNVSTRALPELIFDQRGDIIWKLDKWEDYLKQLACKCARRTDDRGYSHFGLQFYAECWTGLKAGERFDIYGKSKDCIGGRYLKCDDRDEGVCVGGGLLNYIYRVIPAGSGSGIGPLPD</sequence>
<dbReference type="EMBL" id="LSMT01000078">
    <property type="protein sequence ID" value="PFX28688.1"/>
    <property type="molecule type" value="Genomic_DNA"/>
</dbReference>
<protein>
    <submittedName>
        <fullName evidence="1">Uncharacterized protein</fullName>
    </submittedName>
</protein>
<dbReference type="OrthoDB" id="5988231at2759"/>
<reference evidence="2" key="1">
    <citation type="journal article" date="2017" name="bioRxiv">
        <title>Comparative analysis of the genomes of Stylophora pistillata and Acropora digitifera provides evidence for extensive differences between species of corals.</title>
        <authorList>
            <person name="Voolstra C.R."/>
            <person name="Li Y."/>
            <person name="Liew Y.J."/>
            <person name="Baumgarten S."/>
            <person name="Zoccola D."/>
            <person name="Flot J.-F."/>
            <person name="Tambutte S."/>
            <person name="Allemand D."/>
            <person name="Aranda M."/>
        </authorList>
    </citation>
    <scope>NUCLEOTIDE SEQUENCE [LARGE SCALE GENOMIC DNA]</scope>
</reference>
<dbReference type="AlphaFoldDB" id="A0A2B4SJD0"/>
<proteinExistence type="predicted"/>
<dbReference type="Proteomes" id="UP000225706">
    <property type="component" value="Unassembled WGS sequence"/>
</dbReference>
<comment type="caution">
    <text evidence="1">The sequence shown here is derived from an EMBL/GenBank/DDBJ whole genome shotgun (WGS) entry which is preliminary data.</text>
</comment>
<gene>
    <name evidence="1" type="ORF">AWC38_SpisGene6565</name>
</gene>
<keyword evidence="2" id="KW-1185">Reference proteome</keyword>
<name>A0A2B4SJD0_STYPI</name>